<evidence type="ECO:0000313" key="2">
    <source>
        <dbReference type="EMBL" id="MBC6491536.1"/>
    </source>
</evidence>
<evidence type="ECO:0000259" key="1">
    <source>
        <dbReference type="Pfam" id="PF10543"/>
    </source>
</evidence>
<proteinExistence type="predicted"/>
<dbReference type="RefSeq" id="WP_187256815.1">
    <property type="nucleotide sequence ID" value="NZ_JBHULF010000014.1"/>
</dbReference>
<keyword evidence="3" id="KW-1185">Reference proteome</keyword>
<feature type="domain" description="KilA-N DNA-binding" evidence="1">
    <location>
        <begin position="9"/>
        <end position="100"/>
    </location>
</feature>
<reference evidence="2 3" key="1">
    <citation type="submission" date="2016-07" db="EMBL/GenBank/DDBJ databases">
        <title>Genome analysis of Flavihumibacter stibioxidans YS-17.</title>
        <authorList>
            <person name="Shi K."/>
            <person name="Han Y."/>
            <person name="Wang G."/>
        </authorList>
    </citation>
    <scope>NUCLEOTIDE SEQUENCE [LARGE SCALE GENOMIC DNA]</scope>
    <source>
        <strain evidence="2 3">YS-17</strain>
    </source>
</reference>
<comment type="caution">
    <text evidence="2">The sequence shown here is derived from an EMBL/GenBank/DDBJ whole genome shotgun (WGS) entry which is preliminary data.</text>
</comment>
<keyword evidence="2" id="KW-0238">DNA-binding</keyword>
<evidence type="ECO:0000313" key="3">
    <source>
        <dbReference type="Proteomes" id="UP000765802"/>
    </source>
</evidence>
<name>A0ABR7M940_9BACT</name>
<accession>A0ABR7M940</accession>
<dbReference type="InterPro" id="IPR018873">
    <property type="entry name" value="KilA-N_DNA-bd_domain"/>
</dbReference>
<protein>
    <submittedName>
        <fullName evidence="2">DNA-binding protein</fullName>
    </submittedName>
</protein>
<gene>
    <name evidence="2" type="ORF">BC349_10860</name>
</gene>
<dbReference type="Pfam" id="PF10543">
    <property type="entry name" value="ORF6N"/>
    <property type="match status" value="1"/>
</dbReference>
<sequence>MEIRQIQSRIYEIRGQKVMLDFDLAELYGVETKRLNEQVRRNLDRFPPDFMFVMTLEEWESNWSQFATGSKKSVLTGRHRNKSYLPYAFTEHGVTMLASVLRSQKAIQMSIEVVRAFISLKQIVMDISRFSDQLIQIKEEFAKRINEHDIQLAHIYEAIENMLEEKANQIVWENRERIGFAVKI</sequence>
<organism evidence="2 3">
    <name type="scientific">Flavihumibacter stibioxidans</name>
    <dbReference type="NCBI Taxonomy" id="1834163"/>
    <lineage>
        <taxon>Bacteria</taxon>
        <taxon>Pseudomonadati</taxon>
        <taxon>Bacteroidota</taxon>
        <taxon>Chitinophagia</taxon>
        <taxon>Chitinophagales</taxon>
        <taxon>Chitinophagaceae</taxon>
        <taxon>Flavihumibacter</taxon>
    </lineage>
</organism>
<dbReference type="EMBL" id="MBUA01000012">
    <property type="protein sequence ID" value="MBC6491536.1"/>
    <property type="molecule type" value="Genomic_DNA"/>
</dbReference>
<dbReference type="GO" id="GO:0003677">
    <property type="term" value="F:DNA binding"/>
    <property type="evidence" value="ECO:0007669"/>
    <property type="project" value="UniProtKB-KW"/>
</dbReference>
<dbReference type="Proteomes" id="UP000765802">
    <property type="component" value="Unassembled WGS sequence"/>
</dbReference>